<keyword evidence="2" id="KW-1185">Reference proteome</keyword>
<accession>A0A4C1VTL0</accession>
<dbReference type="AlphaFoldDB" id="A0A4C1VTL0"/>
<reference evidence="1 2" key="1">
    <citation type="journal article" date="2019" name="Commun. Biol.">
        <title>The bagworm genome reveals a unique fibroin gene that provides high tensile strength.</title>
        <authorList>
            <person name="Kono N."/>
            <person name="Nakamura H."/>
            <person name="Ohtoshi R."/>
            <person name="Tomita M."/>
            <person name="Numata K."/>
            <person name="Arakawa K."/>
        </authorList>
    </citation>
    <scope>NUCLEOTIDE SEQUENCE [LARGE SCALE GENOMIC DNA]</scope>
</reference>
<evidence type="ECO:0000313" key="2">
    <source>
        <dbReference type="Proteomes" id="UP000299102"/>
    </source>
</evidence>
<dbReference type="EMBL" id="BGZK01000410">
    <property type="protein sequence ID" value="GBP42043.1"/>
    <property type="molecule type" value="Genomic_DNA"/>
</dbReference>
<name>A0A4C1VTL0_EUMVA</name>
<comment type="caution">
    <text evidence="1">The sequence shown here is derived from an EMBL/GenBank/DDBJ whole genome shotgun (WGS) entry which is preliminary data.</text>
</comment>
<sequence length="91" mass="9805">WSTLSNPPLSAPAVQAVGDVSARPPRPRPRTPSAFQKLLYDRSTDVVKLSTAPASNARVLDPDSFVLNEILMATIGGLKISYVPFPLIALY</sequence>
<proteinExistence type="predicted"/>
<evidence type="ECO:0000313" key="1">
    <source>
        <dbReference type="EMBL" id="GBP42043.1"/>
    </source>
</evidence>
<dbReference type="Proteomes" id="UP000299102">
    <property type="component" value="Unassembled WGS sequence"/>
</dbReference>
<protein>
    <submittedName>
        <fullName evidence="1">Uncharacterized protein</fullName>
    </submittedName>
</protein>
<organism evidence="1 2">
    <name type="scientific">Eumeta variegata</name>
    <name type="common">Bagworm moth</name>
    <name type="synonym">Eumeta japonica</name>
    <dbReference type="NCBI Taxonomy" id="151549"/>
    <lineage>
        <taxon>Eukaryota</taxon>
        <taxon>Metazoa</taxon>
        <taxon>Ecdysozoa</taxon>
        <taxon>Arthropoda</taxon>
        <taxon>Hexapoda</taxon>
        <taxon>Insecta</taxon>
        <taxon>Pterygota</taxon>
        <taxon>Neoptera</taxon>
        <taxon>Endopterygota</taxon>
        <taxon>Lepidoptera</taxon>
        <taxon>Glossata</taxon>
        <taxon>Ditrysia</taxon>
        <taxon>Tineoidea</taxon>
        <taxon>Psychidae</taxon>
        <taxon>Oiketicinae</taxon>
        <taxon>Eumeta</taxon>
    </lineage>
</organism>
<gene>
    <name evidence="1" type="ORF">EVAR_95043_1</name>
</gene>
<feature type="non-terminal residue" evidence="1">
    <location>
        <position position="1"/>
    </location>
</feature>